<gene>
    <name evidence="7" type="ORF">EGYM00392_LOCUS20705</name>
</gene>
<proteinExistence type="predicted"/>
<dbReference type="GO" id="GO:0005886">
    <property type="term" value="C:plasma membrane"/>
    <property type="evidence" value="ECO:0007669"/>
    <property type="project" value="TreeGrafter"/>
</dbReference>
<feature type="transmembrane region" description="Helical" evidence="5">
    <location>
        <begin position="71"/>
        <end position="94"/>
    </location>
</feature>
<dbReference type="InterPro" id="IPR003020">
    <property type="entry name" value="HCO3_transpt_euk"/>
</dbReference>
<evidence type="ECO:0000313" key="7">
    <source>
        <dbReference type="EMBL" id="CAD9009610.1"/>
    </source>
</evidence>
<dbReference type="GO" id="GO:0005452">
    <property type="term" value="F:solute:inorganic anion antiporter activity"/>
    <property type="evidence" value="ECO:0007669"/>
    <property type="project" value="InterPro"/>
</dbReference>
<accession>A0A7S1IDZ3</accession>
<feature type="transmembrane region" description="Helical" evidence="5">
    <location>
        <begin position="211"/>
        <end position="229"/>
    </location>
</feature>
<dbReference type="AlphaFoldDB" id="A0A7S1IDZ3"/>
<feature type="transmembrane region" description="Helical" evidence="5">
    <location>
        <begin position="178"/>
        <end position="199"/>
    </location>
</feature>
<dbReference type="GO" id="GO:0006820">
    <property type="term" value="P:monoatomic anion transport"/>
    <property type="evidence" value="ECO:0007669"/>
    <property type="project" value="InterPro"/>
</dbReference>
<protein>
    <recommendedName>
        <fullName evidence="6">Bicarbonate transporter-like transmembrane domain-containing protein</fullName>
    </recommendedName>
</protein>
<feature type="transmembrane region" description="Helical" evidence="5">
    <location>
        <begin position="451"/>
        <end position="477"/>
    </location>
</feature>
<evidence type="ECO:0000256" key="3">
    <source>
        <dbReference type="ARBA" id="ARBA00022989"/>
    </source>
</evidence>
<dbReference type="GO" id="GO:0050801">
    <property type="term" value="P:monoatomic ion homeostasis"/>
    <property type="evidence" value="ECO:0007669"/>
    <property type="project" value="TreeGrafter"/>
</dbReference>
<evidence type="ECO:0000256" key="2">
    <source>
        <dbReference type="ARBA" id="ARBA00022692"/>
    </source>
</evidence>
<feature type="domain" description="Bicarbonate transporter-like transmembrane" evidence="6">
    <location>
        <begin position="3"/>
        <end position="171"/>
    </location>
</feature>
<comment type="subcellular location">
    <subcellularLocation>
        <location evidence="1">Membrane</location>
        <topology evidence="1">Multi-pass membrane protein</topology>
    </subcellularLocation>
</comment>
<evidence type="ECO:0000256" key="4">
    <source>
        <dbReference type="ARBA" id="ARBA00023136"/>
    </source>
</evidence>
<keyword evidence="3 5" id="KW-1133">Transmembrane helix</keyword>
<feature type="transmembrane region" description="Helical" evidence="5">
    <location>
        <begin position="30"/>
        <end position="50"/>
    </location>
</feature>
<feature type="transmembrane region" description="Helical" evidence="5">
    <location>
        <begin position="308"/>
        <end position="328"/>
    </location>
</feature>
<name>A0A7S1IDZ3_9EUGL</name>
<keyword evidence="2 5" id="KW-0812">Transmembrane</keyword>
<dbReference type="InterPro" id="IPR011531">
    <property type="entry name" value="HCO3_transpt-like_TM_dom"/>
</dbReference>
<dbReference type="PANTHER" id="PTHR11453:SF82">
    <property type="entry name" value="BORON TRANSPORTER 1"/>
    <property type="match status" value="1"/>
</dbReference>
<feature type="domain" description="Bicarbonate transporter-like transmembrane" evidence="6">
    <location>
        <begin position="175"/>
        <end position="499"/>
    </location>
</feature>
<sequence length="562" mass="61387">MKPFVGIWQDLKARAPYYLDDYVKGFHPKVLAAAIFMFFTSIAPAITFAATLDIGTKGQMGAVEIILSQTICGVIFAIFAGQPLVIVGVTGPVSIFTLTAYELAKLFDINFLNWYAWIGLWAALMHVILAAVNACELVRIVTRFSCEVFGCLIAVIYIWNAVALLVDMFGKDGTAAALLSILLAIGTHWLATLMSGARLWTMFKKPIRTIISDYAAATSIVVFTVVQYIPPLDEIKIALLEVPLTFEPTLKVGGVVRSWLVPFWDCPIPHVFSAIVPALILTILFYFDHNVSSILAQKAEYCLKKPAAYNLDFLWIGIMIAICAILGIPPTNGLIPQAPLHTESLRVMRVKDNGEEEVEYVVEQRVSGLLQSVFIGCTLIPPILRTLGRIPIGVLCGLFLFMGVSSFSGNEFFERFTLFFVDKNLRERACSADWIKTVPFSTVVKFTMVQLVFLVVIFVVTRTPAAICFPVAIALLVPTRSHILPKFLGEEAVNALDDNAVPDDPVPIVADVEKGKEIGTEKAIENGSGNTNGNEIADRQATGEKEMAVVGTTSSVAAGNPQ</sequence>
<feature type="transmembrane region" description="Helical" evidence="5">
    <location>
        <begin position="144"/>
        <end position="166"/>
    </location>
</feature>
<reference evidence="7" key="1">
    <citation type="submission" date="2021-01" db="EMBL/GenBank/DDBJ databases">
        <authorList>
            <person name="Corre E."/>
            <person name="Pelletier E."/>
            <person name="Niang G."/>
            <person name="Scheremetjew M."/>
            <person name="Finn R."/>
            <person name="Kale V."/>
            <person name="Holt S."/>
            <person name="Cochrane G."/>
            <person name="Meng A."/>
            <person name="Brown T."/>
            <person name="Cohen L."/>
        </authorList>
    </citation>
    <scope>NUCLEOTIDE SEQUENCE</scope>
    <source>
        <strain evidence="7">NIES-381</strain>
    </source>
</reference>
<feature type="transmembrane region" description="Helical" evidence="5">
    <location>
        <begin position="268"/>
        <end position="287"/>
    </location>
</feature>
<evidence type="ECO:0000256" key="5">
    <source>
        <dbReference type="SAM" id="Phobius"/>
    </source>
</evidence>
<dbReference type="EMBL" id="HBGA01056251">
    <property type="protein sequence ID" value="CAD9009610.1"/>
    <property type="molecule type" value="Transcribed_RNA"/>
</dbReference>
<evidence type="ECO:0000259" key="6">
    <source>
        <dbReference type="Pfam" id="PF00955"/>
    </source>
</evidence>
<dbReference type="PANTHER" id="PTHR11453">
    <property type="entry name" value="ANION EXCHANGE PROTEIN"/>
    <property type="match status" value="1"/>
</dbReference>
<dbReference type="Pfam" id="PF00955">
    <property type="entry name" value="HCO3_cotransp"/>
    <property type="match status" value="2"/>
</dbReference>
<feature type="transmembrane region" description="Helical" evidence="5">
    <location>
        <begin position="114"/>
        <end position="132"/>
    </location>
</feature>
<evidence type="ECO:0000256" key="1">
    <source>
        <dbReference type="ARBA" id="ARBA00004141"/>
    </source>
</evidence>
<organism evidence="7">
    <name type="scientific">Eutreptiella gymnastica</name>
    <dbReference type="NCBI Taxonomy" id="73025"/>
    <lineage>
        <taxon>Eukaryota</taxon>
        <taxon>Discoba</taxon>
        <taxon>Euglenozoa</taxon>
        <taxon>Euglenida</taxon>
        <taxon>Spirocuta</taxon>
        <taxon>Euglenophyceae</taxon>
        <taxon>Eutreptiales</taxon>
        <taxon>Eutreptiaceae</taxon>
        <taxon>Eutreptiella</taxon>
    </lineage>
</organism>
<dbReference type="Gene3D" id="1.10.287.570">
    <property type="entry name" value="Helical hairpin bin"/>
    <property type="match status" value="1"/>
</dbReference>
<keyword evidence="4 5" id="KW-0472">Membrane</keyword>
<feature type="transmembrane region" description="Helical" evidence="5">
    <location>
        <begin position="391"/>
        <end position="409"/>
    </location>
</feature>